<evidence type="ECO:0000313" key="1">
    <source>
        <dbReference type="EMBL" id="MCL7929578.1"/>
    </source>
</evidence>
<dbReference type="PANTHER" id="PTHR40455">
    <property type="entry name" value="ANTITOXIN HIGA"/>
    <property type="match status" value="1"/>
</dbReference>
<name>A0ABT0SPT5_9GAMM</name>
<reference evidence="1" key="1">
    <citation type="submission" date="2022-05" db="EMBL/GenBank/DDBJ databases">
        <title>Halomonas geminus sp. nov. and Halomonas llamarensis sp. nov. isolated from high-altitude salars of the Atacama Desert.</title>
        <authorList>
            <person name="Hintersatz C."/>
            <person name="Rojas L.A."/>
            <person name="Wei T.-S."/>
            <person name="Kutschke S."/>
            <person name="Lehmann F."/>
            <person name="Jain R."/>
            <person name="Pollmann K."/>
        </authorList>
    </citation>
    <scope>NUCLEOTIDE SEQUENCE</scope>
    <source>
        <strain evidence="1">ATCHA</strain>
    </source>
</reference>
<sequence length="144" mass="15943">MNAMAIAESANKLFSKAPFLVHIHNEEEYASALEMVELLLDEDADANQFLIERLADVIEEWENSAPEFATFNASVAALDGVDMLKYLMEQHGLGVADLPEVGGKSYVSKILNRQGRGLTRKHIQALSERFSVSPAFFFATSHTP</sequence>
<protein>
    <recommendedName>
        <fullName evidence="3">Transcriptional regulator</fullName>
    </recommendedName>
</protein>
<dbReference type="PANTHER" id="PTHR40455:SF1">
    <property type="entry name" value="ANTITOXIN HIGA"/>
    <property type="match status" value="1"/>
</dbReference>
<dbReference type="Proteomes" id="UP001165308">
    <property type="component" value="Unassembled WGS sequence"/>
</dbReference>
<evidence type="ECO:0008006" key="3">
    <source>
        <dbReference type="Google" id="ProtNLM"/>
    </source>
</evidence>
<accession>A0ABT0SPT5</accession>
<comment type="caution">
    <text evidence="1">The sequence shown here is derived from an EMBL/GenBank/DDBJ whole genome shotgun (WGS) entry which is preliminary data.</text>
</comment>
<dbReference type="RefSeq" id="WP_250080585.1">
    <property type="nucleotide sequence ID" value="NZ_JAMJPJ010000006.1"/>
</dbReference>
<gene>
    <name evidence="1" type="ORF">M8006_06175</name>
</gene>
<organism evidence="1 2">
    <name type="scientific">Halomonas llamarensis</name>
    <dbReference type="NCBI Taxonomy" id="2945104"/>
    <lineage>
        <taxon>Bacteria</taxon>
        <taxon>Pseudomonadati</taxon>
        <taxon>Pseudomonadota</taxon>
        <taxon>Gammaproteobacteria</taxon>
        <taxon>Oceanospirillales</taxon>
        <taxon>Halomonadaceae</taxon>
        <taxon>Halomonas</taxon>
    </lineage>
</organism>
<proteinExistence type="predicted"/>
<dbReference type="EMBL" id="JAMJPJ010000006">
    <property type="protein sequence ID" value="MCL7929578.1"/>
    <property type="molecule type" value="Genomic_DNA"/>
</dbReference>
<dbReference type="InterPro" id="IPR039060">
    <property type="entry name" value="Antitox_HigA"/>
</dbReference>
<evidence type="ECO:0000313" key="2">
    <source>
        <dbReference type="Proteomes" id="UP001165308"/>
    </source>
</evidence>
<keyword evidence="2" id="KW-1185">Reference proteome</keyword>